<dbReference type="InterPro" id="IPR036366">
    <property type="entry name" value="PGBDSf"/>
</dbReference>
<feature type="region of interest" description="Disordered" evidence="3">
    <location>
        <begin position="1"/>
        <end position="26"/>
    </location>
</feature>
<name>A0ABR7S722_9ACTN</name>
<dbReference type="EMBL" id="JACTVJ010000001">
    <property type="protein sequence ID" value="MBC9711276.1"/>
    <property type="molecule type" value="Genomic_DNA"/>
</dbReference>
<keyword evidence="4" id="KW-0472">Membrane</keyword>
<dbReference type="Proteomes" id="UP000642284">
    <property type="component" value="Unassembled WGS sequence"/>
</dbReference>
<dbReference type="Pfam" id="PF01471">
    <property type="entry name" value="PG_binding_1"/>
    <property type="match status" value="1"/>
</dbReference>
<evidence type="ECO:0000259" key="5">
    <source>
        <dbReference type="Pfam" id="PF01471"/>
    </source>
</evidence>
<comment type="caution">
    <text evidence="6">The sequence shown here is derived from an EMBL/GenBank/DDBJ whole genome shotgun (WGS) entry which is preliminary data.</text>
</comment>
<dbReference type="InterPro" id="IPR002477">
    <property type="entry name" value="Peptidoglycan-bd-like"/>
</dbReference>
<feature type="domain" description="Peptidoglycan binding-like" evidence="5">
    <location>
        <begin position="150"/>
        <end position="197"/>
    </location>
</feature>
<accession>A0ABR7S722</accession>
<keyword evidence="4" id="KW-1133">Transmembrane helix</keyword>
<keyword evidence="7" id="KW-1185">Reference proteome</keyword>
<keyword evidence="4" id="KW-0812">Transmembrane</keyword>
<feature type="region of interest" description="Disordered" evidence="3">
    <location>
        <begin position="85"/>
        <end position="114"/>
    </location>
</feature>
<evidence type="ECO:0000256" key="4">
    <source>
        <dbReference type="SAM" id="Phobius"/>
    </source>
</evidence>
<dbReference type="SUPFAM" id="SSF47090">
    <property type="entry name" value="PGBD-like"/>
    <property type="match status" value="1"/>
</dbReference>
<keyword evidence="2" id="KW-0175">Coiled coil</keyword>
<feature type="transmembrane region" description="Helical" evidence="4">
    <location>
        <begin position="34"/>
        <end position="56"/>
    </location>
</feature>
<evidence type="ECO:0000313" key="6">
    <source>
        <dbReference type="EMBL" id="MBC9711276.1"/>
    </source>
</evidence>
<dbReference type="Gene3D" id="2.40.420.20">
    <property type="match status" value="1"/>
</dbReference>
<comment type="subcellular location">
    <subcellularLocation>
        <location evidence="1">Cell envelope</location>
    </subcellularLocation>
</comment>
<proteinExistence type="predicted"/>
<protein>
    <submittedName>
        <fullName evidence="6">Peptidoglycan-binding protein</fullName>
    </submittedName>
</protein>
<evidence type="ECO:0000313" key="7">
    <source>
        <dbReference type="Proteomes" id="UP000642284"/>
    </source>
</evidence>
<dbReference type="InterPro" id="IPR050465">
    <property type="entry name" value="UPF0194_transport"/>
</dbReference>
<evidence type="ECO:0000256" key="2">
    <source>
        <dbReference type="ARBA" id="ARBA00023054"/>
    </source>
</evidence>
<reference evidence="6 7" key="1">
    <citation type="submission" date="2020-08" db="EMBL/GenBank/DDBJ databases">
        <title>Genemic of Streptomyces polyaspartic.</title>
        <authorList>
            <person name="Liu W."/>
        </authorList>
    </citation>
    <scope>NUCLEOTIDE SEQUENCE [LARGE SCALE GENOMIC DNA]</scope>
    <source>
        <strain evidence="6 7">TRM66268-LWL</strain>
    </source>
</reference>
<gene>
    <name evidence="6" type="ORF">H9Y04_01655</name>
</gene>
<evidence type="ECO:0000256" key="1">
    <source>
        <dbReference type="ARBA" id="ARBA00004196"/>
    </source>
</evidence>
<dbReference type="Gene3D" id="1.10.101.10">
    <property type="entry name" value="PGBD-like superfamily/PGBD"/>
    <property type="match status" value="1"/>
</dbReference>
<sequence length="384" mass="39312">MTAGQSPAQPAEETAGDGFVHSPEPVRPRRRRGFALAVAVAVLATAGALTAAALGLGGAEQGGTEQSTLPPATAEVTRGTLKDTESVDGQLGYGAATTATARKPGTLTAGPDTGDRITRGKSLYAVDGAPVTLMYGATPAYRDLLEGVEGPDVQQLEKNLDTLGYTGFTVDEEFTSGTADAVRAWQEDRGLDETGQVPLGQVVFADGAVRIDSLAARKGDALQPGAEVLAYTGTERAVTTELDAADEQVAKEGAKVSVRLPDDTLAAGKVTEVTTVIKPAEAQGQDPETKIEVVVSFADDKGRKAADAYALAAVHVDFTAETREDVLTVPVAALLALAEGGFGVEVVKGSTTTYVPVTTGLFADGRVEISGDGITAGTKVGVPK</sequence>
<dbReference type="InterPro" id="IPR036365">
    <property type="entry name" value="PGBD-like_sf"/>
</dbReference>
<dbReference type="PANTHER" id="PTHR32347">
    <property type="entry name" value="EFFLUX SYSTEM COMPONENT YKNX-RELATED"/>
    <property type="match status" value="1"/>
</dbReference>
<organism evidence="6 7">
    <name type="scientific">Streptomyces polyasparticus</name>
    <dbReference type="NCBI Taxonomy" id="2767826"/>
    <lineage>
        <taxon>Bacteria</taxon>
        <taxon>Bacillati</taxon>
        <taxon>Actinomycetota</taxon>
        <taxon>Actinomycetes</taxon>
        <taxon>Kitasatosporales</taxon>
        <taxon>Streptomycetaceae</taxon>
        <taxon>Streptomyces</taxon>
    </lineage>
</organism>
<evidence type="ECO:0000256" key="3">
    <source>
        <dbReference type="SAM" id="MobiDB-lite"/>
    </source>
</evidence>